<proteinExistence type="predicted"/>
<keyword evidence="2" id="KW-1185">Reference proteome</keyword>
<dbReference type="EMBL" id="BDQV01000135">
    <property type="protein sequence ID" value="GAY56300.1"/>
    <property type="molecule type" value="Genomic_DNA"/>
</dbReference>
<organism evidence="1 2">
    <name type="scientific">Citrus unshiu</name>
    <name type="common">Satsuma mandarin</name>
    <name type="synonym">Citrus nobilis var. unshiu</name>
    <dbReference type="NCBI Taxonomy" id="55188"/>
    <lineage>
        <taxon>Eukaryota</taxon>
        <taxon>Viridiplantae</taxon>
        <taxon>Streptophyta</taxon>
        <taxon>Embryophyta</taxon>
        <taxon>Tracheophyta</taxon>
        <taxon>Spermatophyta</taxon>
        <taxon>Magnoliopsida</taxon>
        <taxon>eudicotyledons</taxon>
        <taxon>Gunneridae</taxon>
        <taxon>Pentapetalae</taxon>
        <taxon>rosids</taxon>
        <taxon>malvids</taxon>
        <taxon>Sapindales</taxon>
        <taxon>Rutaceae</taxon>
        <taxon>Aurantioideae</taxon>
        <taxon>Citrus</taxon>
    </lineage>
</organism>
<gene>
    <name evidence="1" type="ORF">CUMW_170810</name>
</gene>
<sequence>MLHLCSLEIWIHGLTWTYGFRNFVWDQSASRTNKYIAVLCFVLVKKLHAEILSNSIDIL</sequence>
<dbReference type="Proteomes" id="UP000236630">
    <property type="component" value="Unassembled WGS sequence"/>
</dbReference>
<comment type="caution">
    <text evidence="1">The sequence shown here is derived from an EMBL/GenBank/DDBJ whole genome shotgun (WGS) entry which is preliminary data.</text>
</comment>
<reference evidence="1 2" key="1">
    <citation type="journal article" date="2017" name="Front. Genet.">
        <title>Draft sequencing of the heterozygous diploid genome of Satsuma (Citrus unshiu Marc.) using a hybrid assembly approach.</title>
        <authorList>
            <person name="Shimizu T."/>
            <person name="Tanizawa Y."/>
            <person name="Mochizuki T."/>
            <person name="Nagasaki H."/>
            <person name="Yoshioka T."/>
            <person name="Toyoda A."/>
            <person name="Fujiyama A."/>
            <person name="Kaminuma E."/>
            <person name="Nakamura Y."/>
        </authorList>
    </citation>
    <scope>NUCLEOTIDE SEQUENCE [LARGE SCALE GENOMIC DNA]</scope>
    <source>
        <strain evidence="2">cv. Miyagawa wase</strain>
    </source>
</reference>
<evidence type="ECO:0000313" key="2">
    <source>
        <dbReference type="Proteomes" id="UP000236630"/>
    </source>
</evidence>
<dbReference type="AlphaFoldDB" id="A0A2H5PVA8"/>
<evidence type="ECO:0000313" key="1">
    <source>
        <dbReference type="EMBL" id="GAY56300.1"/>
    </source>
</evidence>
<protein>
    <submittedName>
        <fullName evidence="1">Uncharacterized protein</fullName>
    </submittedName>
</protein>
<name>A0A2H5PVA8_CITUN</name>
<accession>A0A2H5PVA8</accession>